<dbReference type="AlphaFoldDB" id="A0A644TQ32"/>
<proteinExistence type="predicted"/>
<accession>A0A644TQ32</accession>
<gene>
    <name evidence="1" type="ORF">SDC9_14839</name>
</gene>
<comment type="caution">
    <text evidence="1">The sequence shown here is derived from an EMBL/GenBank/DDBJ whole genome shotgun (WGS) entry which is preliminary data.</text>
</comment>
<protein>
    <submittedName>
        <fullName evidence="1">Uncharacterized protein</fullName>
    </submittedName>
</protein>
<name>A0A644TQ32_9ZZZZ</name>
<dbReference type="EMBL" id="VSSQ01000045">
    <property type="protein sequence ID" value="MPL69106.1"/>
    <property type="molecule type" value="Genomic_DNA"/>
</dbReference>
<reference evidence="1" key="1">
    <citation type="submission" date="2019-08" db="EMBL/GenBank/DDBJ databases">
        <authorList>
            <person name="Kucharzyk K."/>
            <person name="Murdoch R.W."/>
            <person name="Higgins S."/>
            <person name="Loffler F."/>
        </authorList>
    </citation>
    <scope>NUCLEOTIDE SEQUENCE</scope>
</reference>
<sequence length="338" mass="37939">MRRVLITATMVMMFTGLLLAQTNDFYDDAPLNELKMSKVIIDGEVANPGEVDFSALQRREVIVKETLLDGESGKFTGAYLYEGYSLYDILNAAILKKKNEAEFPPIIDLFVEVENASGQKVVLSWGELYYPIHRHEILIAAAVRRIVPSKTKELWPLPVDSKLVVASDLYTERNISNPVKITVRSSKIAFKIDRNIPDMYAPELQFKAGDKLLSTIKDGKLTGNMVSYGAVFYGRGTGIHGTTPFTGVMFKDYTVDLYPVSKQNLMTGMILVSAPDGYRAVFTYSEIFNRNDQAEVLIVPMYGVKTQGAFLLYPAADYFSDRSIRCLNEVRFLQADEL</sequence>
<evidence type="ECO:0000313" key="1">
    <source>
        <dbReference type="EMBL" id="MPL69106.1"/>
    </source>
</evidence>
<organism evidence="1">
    <name type="scientific">bioreactor metagenome</name>
    <dbReference type="NCBI Taxonomy" id="1076179"/>
    <lineage>
        <taxon>unclassified sequences</taxon>
        <taxon>metagenomes</taxon>
        <taxon>ecological metagenomes</taxon>
    </lineage>
</organism>